<name>A0A4C1VY31_EUMVA</name>
<reference evidence="2 3" key="1">
    <citation type="journal article" date="2019" name="Commun. Biol.">
        <title>The bagworm genome reveals a unique fibroin gene that provides high tensile strength.</title>
        <authorList>
            <person name="Kono N."/>
            <person name="Nakamura H."/>
            <person name="Ohtoshi R."/>
            <person name="Tomita M."/>
            <person name="Numata K."/>
            <person name="Arakawa K."/>
        </authorList>
    </citation>
    <scope>NUCLEOTIDE SEQUENCE [LARGE SCALE GENOMIC DNA]</scope>
</reference>
<proteinExistence type="predicted"/>
<dbReference type="Proteomes" id="UP000299102">
    <property type="component" value="Unassembled WGS sequence"/>
</dbReference>
<comment type="caution">
    <text evidence="2">The sequence shown here is derived from an EMBL/GenBank/DDBJ whole genome shotgun (WGS) entry which is preliminary data.</text>
</comment>
<evidence type="ECO:0000313" key="2">
    <source>
        <dbReference type="EMBL" id="GBP43938.1"/>
    </source>
</evidence>
<dbReference type="AlphaFoldDB" id="A0A4C1VY31"/>
<sequence length="99" mass="10728">MNKKRRGIVSRDGRQSEAPPAKIQLHFRIIPKCCMGGYLNERNGGGRPNKGGAENGYQSVARMTAAPCSARAARRRRPPPAAGCQFVYANPNSHVSLGH</sequence>
<feature type="region of interest" description="Disordered" evidence="1">
    <location>
        <begin position="1"/>
        <end position="20"/>
    </location>
</feature>
<evidence type="ECO:0000256" key="1">
    <source>
        <dbReference type="SAM" id="MobiDB-lite"/>
    </source>
</evidence>
<dbReference type="EMBL" id="BGZK01000444">
    <property type="protein sequence ID" value="GBP43938.1"/>
    <property type="molecule type" value="Genomic_DNA"/>
</dbReference>
<evidence type="ECO:0000313" key="3">
    <source>
        <dbReference type="Proteomes" id="UP000299102"/>
    </source>
</evidence>
<keyword evidence="3" id="KW-1185">Reference proteome</keyword>
<gene>
    <name evidence="2" type="ORF">EVAR_41795_1</name>
</gene>
<organism evidence="2 3">
    <name type="scientific">Eumeta variegata</name>
    <name type="common">Bagworm moth</name>
    <name type="synonym">Eumeta japonica</name>
    <dbReference type="NCBI Taxonomy" id="151549"/>
    <lineage>
        <taxon>Eukaryota</taxon>
        <taxon>Metazoa</taxon>
        <taxon>Ecdysozoa</taxon>
        <taxon>Arthropoda</taxon>
        <taxon>Hexapoda</taxon>
        <taxon>Insecta</taxon>
        <taxon>Pterygota</taxon>
        <taxon>Neoptera</taxon>
        <taxon>Endopterygota</taxon>
        <taxon>Lepidoptera</taxon>
        <taxon>Glossata</taxon>
        <taxon>Ditrysia</taxon>
        <taxon>Tineoidea</taxon>
        <taxon>Psychidae</taxon>
        <taxon>Oiketicinae</taxon>
        <taxon>Eumeta</taxon>
    </lineage>
</organism>
<protein>
    <submittedName>
        <fullName evidence="2">Uncharacterized protein</fullName>
    </submittedName>
</protein>
<accession>A0A4C1VY31</accession>